<proteinExistence type="predicted"/>
<dbReference type="Pfam" id="PF20598">
    <property type="entry name" value="DUF6795"/>
    <property type="match status" value="1"/>
</dbReference>
<keyword evidence="1" id="KW-0732">Signal</keyword>
<organism evidence="3 4">
    <name type="scientific">Vibrio parahaemolyticus</name>
    <dbReference type="NCBI Taxonomy" id="670"/>
    <lineage>
        <taxon>Bacteria</taxon>
        <taxon>Pseudomonadati</taxon>
        <taxon>Pseudomonadota</taxon>
        <taxon>Gammaproteobacteria</taxon>
        <taxon>Vibrionales</taxon>
        <taxon>Vibrionaceae</taxon>
        <taxon>Vibrio</taxon>
    </lineage>
</organism>
<name>A0A9Q3UIB2_VIBPH</name>
<evidence type="ECO:0000313" key="4">
    <source>
        <dbReference type="Proteomes" id="UP000726777"/>
    </source>
</evidence>
<dbReference type="Proteomes" id="UP000726777">
    <property type="component" value="Unassembled WGS sequence"/>
</dbReference>
<accession>A0A9Q3UIB2</accession>
<protein>
    <recommendedName>
        <fullName evidence="2">DUF6795 domain-containing protein</fullName>
    </recommendedName>
</protein>
<feature type="domain" description="DUF6795" evidence="2">
    <location>
        <begin position="36"/>
        <end position="143"/>
    </location>
</feature>
<evidence type="ECO:0000313" key="3">
    <source>
        <dbReference type="EMBL" id="MCC3807286.1"/>
    </source>
</evidence>
<dbReference type="InterPro" id="IPR046474">
    <property type="entry name" value="DUF6795"/>
</dbReference>
<dbReference type="AlphaFoldDB" id="A0A9Q3UIB2"/>
<sequence length="190" mass="21871">MAKKNSLILVLALFSVGASAMFWPFKKYDVEMSPEVRGVIKLDGKPQVGLTVHRELFYEGYKDGEKVSDVVKTNSKGEFYFPEYHVRSRAPKDVFGQNFVIAQEIYTKKGDKDIYLWNATKQAKAIPLVSDLMSKLVCDLNQEKLNYELRDPYTGERIYLPLTSICRWQGIKGYTDEQLVQKANELKLEE</sequence>
<feature type="signal peptide" evidence="1">
    <location>
        <begin position="1"/>
        <end position="20"/>
    </location>
</feature>
<dbReference type="EMBL" id="JACVHL010000024">
    <property type="protein sequence ID" value="MCC3807286.1"/>
    <property type="molecule type" value="Genomic_DNA"/>
</dbReference>
<evidence type="ECO:0000259" key="2">
    <source>
        <dbReference type="Pfam" id="PF20598"/>
    </source>
</evidence>
<reference evidence="3" key="1">
    <citation type="submission" date="2020-09" db="EMBL/GenBank/DDBJ databases">
        <title>Genome sequence of Vibrio parahaemolyticus isolates.</title>
        <authorList>
            <person name="Hammerl J.A."/>
            <person name="Strauch E."/>
        </authorList>
    </citation>
    <scope>NUCLEOTIDE SEQUENCE</scope>
    <source>
        <strain evidence="3">17-VB00146</strain>
    </source>
</reference>
<dbReference type="RefSeq" id="WP_069543100.1">
    <property type="nucleotide sequence ID" value="NZ_CP064041.1"/>
</dbReference>
<feature type="chain" id="PRO_5040270364" description="DUF6795 domain-containing protein" evidence="1">
    <location>
        <begin position="21"/>
        <end position="190"/>
    </location>
</feature>
<evidence type="ECO:0000256" key="1">
    <source>
        <dbReference type="SAM" id="SignalP"/>
    </source>
</evidence>
<comment type="caution">
    <text evidence="3">The sequence shown here is derived from an EMBL/GenBank/DDBJ whole genome shotgun (WGS) entry which is preliminary data.</text>
</comment>
<gene>
    <name evidence="3" type="ORF">IB292_19920</name>
</gene>